<protein>
    <submittedName>
        <fullName evidence="6">Putative Short chain isoprenyl diphosphate synthase</fullName>
        <ecNumber evidence="6">2.5.1.-</ecNumber>
    </submittedName>
</protein>
<evidence type="ECO:0000256" key="2">
    <source>
        <dbReference type="ARBA" id="ARBA00006706"/>
    </source>
</evidence>
<dbReference type="InterPro" id="IPR008949">
    <property type="entry name" value="Isoprenoid_synthase_dom_sf"/>
</dbReference>
<accession>A0A098E836</accession>
<comment type="cofactor">
    <cofactor evidence="1">
        <name>Mg(2+)</name>
        <dbReference type="ChEBI" id="CHEBI:18420"/>
    </cofactor>
</comment>
<gene>
    <name evidence="6" type="ORF">MSIBF_A2010003</name>
</gene>
<proteinExistence type="inferred from homology"/>
<dbReference type="Gene3D" id="1.10.600.10">
    <property type="entry name" value="Farnesyl Diphosphate Synthase"/>
    <property type="match status" value="1"/>
</dbReference>
<evidence type="ECO:0000256" key="5">
    <source>
        <dbReference type="ARBA" id="ARBA00022842"/>
    </source>
</evidence>
<keyword evidence="4" id="KW-0479">Metal-binding</keyword>
<dbReference type="GO" id="GO:0008299">
    <property type="term" value="P:isoprenoid biosynthetic process"/>
    <property type="evidence" value="ECO:0007669"/>
    <property type="project" value="InterPro"/>
</dbReference>
<dbReference type="AlphaFoldDB" id="A0A098E836"/>
<dbReference type="SUPFAM" id="SSF48576">
    <property type="entry name" value="Terpenoid synthases"/>
    <property type="match status" value="1"/>
</dbReference>
<comment type="similarity">
    <text evidence="2">Belongs to the FPP/GGPP synthase family.</text>
</comment>
<dbReference type="PROSITE" id="PS00444">
    <property type="entry name" value="POLYPRENYL_SYNTHASE_2"/>
    <property type="match status" value="1"/>
</dbReference>
<evidence type="ECO:0000256" key="3">
    <source>
        <dbReference type="ARBA" id="ARBA00022679"/>
    </source>
</evidence>
<dbReference type="InterPro" id="IPR033749">
    <property type="entry name" value="Polyprenyl_synt_CS"/>
</dbReference>
<evidence type="ECO:0000313" key="6">
    <source>
        <dbReference type="EMBL" id="CEG12172.1"/>
    </source>
</evidence>
<dbReference type="PANTHER" id="PTHR12001">
    <property type="entry name" value="GERANYLGERANYL PYROPHOSPHATE SYNTHASE"/>
    <property type="match status" value="1"/>
</dbReference>
<dbReference type="PROSITE" id="PS00723">
    <property type="entry name" value="POLYPRENYL_SYNTHASE_1"/>
    <property type="match status" value="1"/>
</dbReference>
<evidence type="ECO:0000256" key="4">
    <source>
        <dbReference type="ARBA" id="ARBA00022723"/>
    </source>
</evidence>
<dbReference type="PANTHER" id="PTHR12001:SF85">
    <property type="entry name" value="SHORT CHAIN ISOPRENYL DIPHOSPHATE SYNTHASE"/>
    <property type="match status" value="1"/>
</dbReference>
<dbReference type="Pfam" id="PF00348">
    <property type="entry name" value="polyprenyl_synt"/>
    <property type="match status" value="1"/>
</dbReference>
<name>A0A098E836_9ZZZZ</name>
<dbReference type="GO" id="GO:0046872">
    <property type="term" value="F:metal ion binding"/>
    <property type="evidence" value="ECO:0007669"/>
    <property type="project" value="UniProtKB-KW"/>
</dbReference>
<keyword evidence="3 6" id="KW-0808">Transferase</keyword>
<dbReference type="EMBL" id="CCXY01000115">
    <property type="protein sequence ID" value="CEG12172.1"/>
    <property type="molecule type" value="Genomic_DNA"/>
</dbReference>
<organism evidence="6">
    <name type="scientific">groundwater metagenome</name>
    <dbReference type="NCBI Taxonomy" id="717931"/>
    <lineage>
        <taxon>unclassified sequences</taxon>
        <taxon>metagenomes</taxon>
        <taxon>ecological metagenomes</taxon>
    </lineage>
</organism>
<dbReference type="GO" id="GO:0004659">
    <property type="term" value="F:prenyltransferase activity"/>
    <property type="evidence" value="ECO:0007669"/>
    <property type="project" value="InterPro"/>
</dbReference>
<evidence type="ECO:0000256" key="1">
    <source>
        <dbReference type="ARBA" id="ARBA00001946"/>
    </source>
</evidence>
<sequence length="337" mass="38929">MDFLKILEKYQERVFDKLIEEIPQKEPIDHYNILREYPLRKGKYLRPFLVLITYEMFGGKEDAALNTAVAMQLSEEWILIHDDIEDDSDMRRGKPALHKIYGIPVAVNAGDALYLIMMNVLRKNREILGDDMTFEIIDIMYATLERTAAGQYLEIYWTENAKEDFSEDDFYRIAEGKTCIYSITTPMILGARIAGVDMGRLKFIRPFGDAIGKAFQIQDDVLNLIGDEKIYGKEIGGDIREGKLTLIFAHLIRTCTADEKKKVIKIYQKKRTDKTDDDVLYVLNLMKSHKSIEYAKQKSYEFANNAREIFMGATADINNESKDVLVNLIDFIITRKV</sequence>
<dbReference type="SFLD" id="SFLDG01017">
    <property type="entry name" value="Polyprenyl_Transferase_Like"/>
    <property type="match status" value="1"/>
</dbReference>
<reference evidence="6" key="1">
    <citation type="submission" date="2014-09" db="EMBL/GenBank/DDBJ databases">
        <authorList>
            <person name="Probst J Alexander"/>
        </authorList>
    </citation>
    <scope>NUCLEOTIDE SEQUENCE</scope>
</reference>
<keyword evidence="5" id="KW-0460">Magnesium</keyword>
<dbReference type="EC" id="2.5.1.-" evidence="6"/>
<dbReference type="InterPro" id="IPR000092">
    <property type="entry name" value="Polyprenyl_synt"/>
</dbReference>
<dbReference type="SFLD" id="SFLDS00005">
    <property type="entry name" value="Isoprenoid_Synthase_Type_I"/>
    <property type="match status" value="1"/>
</dbReference>
<dbReference type="CDD" id="cd00685">
    <property type="entry name" value="Trans_IPPS_HT"/>
    <property type="match status" value="1"/>
</dbReference>